<dbReference type="RefSeq" id="WP_206592969.1">
    <property type="nucleotide sequence ID" value="NZ_JAFKCS010000003.1"/>
</dbReference>
<name>A0ABS3CPW6_9ALTE</name>
<reference evidence="2 3" key="1">
    <citation type="submission" date="2021-03" db="EMBL/GenBank/DDBJ databases">
        <title>novel species isolated from a fishpond in China.</title>
        <authorList>
            <person name="Lu H."/>
            <person name="Cai Z."/>
        </authorList>
    </citation>
    <scope>NUCLEOTIDE SEQUENCE [LARGE SCALE GENOMIC DNA]</scope>
    <source>
        <strain evidence="2 3">Y57</strain>
    </source>
</reference>
<dbReference type="EMBL" id="JAFKCS010000003">
    <property type="protein sequence ID" value="MBN7819143.1"/>
    <property type="molecule type" value="Genomic_DNA"/>
</dbReference>
<evidence type="ECO:0000313" key="2">
    <source>
        <dbReference type="EMBL" id="MBN7819143.1"/>
    </source>
</evidence>
<dbReference type="InterPro" id="IPR051910">
    <property type="entry name" value="ComF/GntX_DNA_util-trans"/>
</dbReference>
<dbReference type="CDD" id="cd06223">
    <property type="entry name" value="PRTases_typeI"/>
    <property type="match status" value="1"/>
</dbReference>
<protein>
    <submittedName>
        <fullName evidence="2">ComF family protein</fullName>
    </submittedName>
</protein>
<dbReference type="InterPro" id="IPR029057">
    <property type="entry name" value="PRTase-like"/>
</dbReference>
<gene>
    <name evidence="2" type="ORF">J0A65_04660</name>
</gene>
<evidence type="ECO:0000256" key="1">
    <source>
        <dbReference type="ARBA" id="ARBA00008007"/>
    </source>
</evidence>
<dbReference type="PANTHER" id="PTHR47505">
    <property type="entry name" value="DNA UTILIZATION PROTEIN YHGH"/>
    <property type="match status" value="1"/>
</dbReference>
<comment type="caution">
    <text evidence="2">The sequence shown here is derived from an EMBL/GenBank/DDBJ whole genome shotgun (WGS) entry which is preliminary data.</text>
</comment>
<dbReference type="PANTHER" id="PTHR47505:SF1">
    <property type="entry name" value="DNA UTILIZATION PROTEIN YHGH"/>
    <property type="match status" value="1"/>
</dbReference>
<sequence>MAGMLKTIGFKIPQSCLLCQQPADALICHYCQTDLPVLALSQCDYNLLNWPKIKSGLQQVAYDSLLVSTEYCWPWDKLLTALKFNQRTLCAKALAEQFYRIALTHNGKRPEVILPMPLHYKRYAKRKYNQTMEIAKHLSALSGIALDDQLCQRSKATQAQTQLSGAQRRKNLRDAFRLSSSPAYQHVAIFDDIIATGSTVNSLSKALKKAKPSLHIEVWAIAISLSPGTSN</sequence>
<dbReference type="SUPFAM" id="SSF53271">
    <property type="entry name" value="PRTase-like"/>
    <property type="match status" value="1"/>
</dbReference>
<proteinExistence type="inferred from homology"/>
<dbReference type="InterPro" id="IPR000836">
    <property type="entry name" value="PRTase_dom"/>
</dbReference>
<dbReference type="Proteomes" id="UP000663992">
    <property type="component" value="Unassembled WGS sequence"/>
</dbReference>
<accession>A0ABS3CPW6</accession>
<organism evidence="2 3">
    <name type="scientific">Bowmanella yangjiangensis</name>
    <dbReference type="NCBI Taxonomy" id="2811230"/>
    <lineage>
        <taxon>Bacteria</taxon>
        <taxon>Pseudomonadati</taxon>
        <taxon>Pseudomonadota</taxon>
        <taxon>Gammaproteobacteria</taxon>
        <taxon>Alteromonadales</taxon>
        <taxon>Alteromonadaceae</taxon>
        <taxon>Bowmanella</taxon>
    </lineage>
</organism>
<dbReference type="Gene3D" id="3.40.50.2020">
    <property type="match status" value="1"/>
</dbReference>
<comment type="similarity">
    <text evidence="1">Belongs to the ComF/GntX family.</text>
</comment>
<keyword evidence="3" id="KW-1185">Reference proteome</keyword>
<evidence type="ECO:0000313" key="3">
    <source>
        <dbReference type="Proteomes" id="UP000663992"/>
    </source>
</evidence>